<sequence>MVFNPEHVLFSYLSANVIFCSGVTFTVAVAVAVAFFLRVMFGSSPNFRQARVLGAGERVTQDIILRAQPTAVFEERREVIDYVQKLIGNYLGSEGNHAFLVGTKQPVVPCLCYPISHKDDRFKSDLFKSRCRIWATFCSGGKRLVAYRFEIKTTRLILQVCSSTSWGYGVHSHWGLGNSFSAEENVAEEVQKLFANTSERHGRPKEDKPDAQDPRWCSRSTVQNPSFLVECLLNKELLAMNNKEA</sequence>
<evidence type="ECO:0000313" key="4">
    <source>
        <dbReference type="Proteomes" id="UP001279734"/>
    </source>
</evidence>
<accession>A0AAD3XMC0</accession>
<keyword evidence="2" id="KW-0812">Transmembrane</keyword>
<comment type="caution">
    <text evidence="3">The sequence shown here is derived from an EMBL/GenBank/DDBJ whole genome shotgun (WGS) entry which is preliminary data.</text>
</comment>
<name>A0AAD3XMC0_NEPGR</name>
<feature type="compositionally biased region" description="Basic and acidic residues" evidence="1">
    <location>
        <begin position="198"/>
        <end position="213"/>
    </location>
</feature>
<keyword evidence="2" id="KW-1133">Transmembrane helix</keyword>
<dbReference type="Proteomes" id="UP001279734">
    <property type="component" value="Unassembled WGS sequence"/>
</dbReference>
<keyword evidence="2" id="KW-0472">Membrane</keyword>
<evidence type="ECO:0000256" key="1">
    <source>
        <dbReference type="SAM" id="MobiDB-lite"/>
    </source>
</evidence>
<proteinExistence type="predicted"/>
<reference evidence="3" key="1">
    <citation type="submission" date="2023-05" db="EMBL/GenBank/DDBJ databases">
        <title>Nepenthes gracilis genome sequencing.</title>
        <authorList>
            <person name="Fukushima K."/>
        </authorList>
    </citation>
    <scope>NUCLEOTIDE SEQUENCE</scope>
    <source>
        <strain evidence="3">SING2019-196</strain>
    </source>
</reference>
<feature type="region of interest" description="Disordered" evidence="1">
    <location>
        <begin position="197"/>
        <end position="218"/>
    </location>
</feature>
<dbReference type="AlphaFoldDB" id="A0AAD3XMC0"/>
<protein>
    <submittedName>
        <fullName evidence="3">Uncharacterized protein</fullName>
    </submittedName>
</protein>
<evidence type="ECO:0000313" key="3">
    <source>
        <dbReference type="EMBL" id="GMH10017.1"/>
    </source>
</evidence>
<evidence type="ECO:0000256" key="2">
    <source>
        <dbReference type="SAM" id="Phobius"/>
    </source>
</evidence>
<keyword evidence="4" id="KW-1185">Reference proteome</keyword>
<organism evidence="3 4">
    <name type="scientific">Nepenthes gracilis</name>
    <name type="common">Slender pitcher plant</name>
    <dbReference type="NCBI Taxonomy" id="150966"/>
    <lineage>
        <taxon>Eukaryota</taxon>
        <taxon>Viridiplantae</taxon>
        <taxon>Streptophyta</taxon>
        <taxon>Embryophyta</taxon>
        <taxon>Tracheophyta</taxon>
        <taxon>Spermatophyta</taxon>
        <taxon>Magnoliopsida</taxon>
        <taxon>eudicotyledons</taxon>
        <taxon>Gunneridae</taxon>
        <taxon>Pentapetalae</taxon>
        <taxon>Caryophyllales</taxon>
        <taxon>Nepenthaceae</taxon>
        <taxon>Nepenthes</taxon>
    </lineage>
</organism>
<dbReference type="EMBL" id="BSYO01000009">
    <property type="protein sequence ID" value="GMH10017.1"/>
    <property type="molecule type" value="Genomic_DNA"/>
</dbReference>
<gene>
    <name evidence="3" type="ORF">Nepgr_011858</name>
</gene>
<feature type="transmembrane region" description="Helical" evidence="2">
    <location>
        <begin position="12"/>
        <end position="41"/>
    </location>
</feature>